<evidence type="ECO:0000256" key="7">
    <source>
        <dbReference type="ARBA" id="ARBA00023136"/>
    </source>
</evidence>
<feature type="transmembrane region" description="Helical" evidence="10">
    <location>
        <begin position="551"/>
        <end position="573"/>
    </location>
</feature>
<evidence type="ECO:0000313" key="14">
    <source>
        <dbReference type="Proteomes" id="UP001591681"/>
    </source>
</evidence>
<dbReference type="Proteomes" id="UP001591681">
    <property type="component" value="Unassembled WGS sequence"/>
</dbReference>
<dbReference type="SMART" id="SM00060">
    <property type="entry name" value="FN3"/>
    <property type="match status" value="3"/>
</dbReference>
<evidence type="ECO:0000256" key="11">
    <source>
        <dbReference type="SAM" id="SignalP"/>
    </source>
</evidence>
<comment type="caution">
    <text evidence="13">The sequence shown here is derived from an EMBL/GenBank/DDBJ whole genome shotgun (WGS) entry which is preliminary data.</text>
</comment>
<evidence type="ECO:0000259" key="12">
    <source>
        <dbReference type="PROSITE" id="PS50853"/>
    </source>
</evidence>
<keyword evidence="4 11" id="KW-0732">Signal</keyword>
<feature type="chain" id="PRO_5044862545" description="Fibronectin type-III domain-containing protein" evidence="11">
    <location>
        <begin position="26"/>
        <end position="795"/>
    </location>
</feature>
<evidence type="ECO:0000256" key="10">
    <source>
        <dbReference type="SAM" id="Phobius"/>
    </source>
</evidence>
<keyword evidence="8" id="KW-0675">Receptor</keyword>
<accession>A0ABD1K170</accession>
<evidence type="ECO:0000256" key="9">
    <source>
        <dbReference type="ARBA" id="ARBA00023180"/>
    </source>
</evidence>
<dbReference type="InterPro" id="IPR013783">
    <property type="entry name" value="Ig-like_fold"/>
</dbReference>
<comment type="subcellular location">
    <subcellularLocation>
        <location evidence="1">Membrane</location>
        <topology evidence="1">Single-pass type I membrane protein</topology>
    </subcellularLocation>
</comment>
<gene>
    <name evidence="13" type="ORF">ACEWY4_012669</name>
</gene>
<keyword evidence="7 10" id="KW-0472">Membrane</keyword>
<evidence type="ECO:0000256" key="6">
    <source>
        <dbReference type="ARBA" id="ARBA00022989"/>
    </source>
</evidence>
<dbReference type="PANTHER" id="PTHR48423">
    <property type="entry name" value="INTERLEUKIN-27 RECEPTOR SUBUNIT ALPHA"/>
    <property type="match status" value="1"/>
</dbReference>
<protein>
    <recommendedName>
        <fullName evidence="12">Fibronectin type-III domain-containing protein</fullName>
    </recommendedName>
</protein>
<name>A0ABD1K170_9TELE</name>
<dbReference type="InterPro" id="IPR036116">
    <property type="entry name" value="FN3_sf"/>
</dbReference>
<evidence type="ECO:0000256" key="4">
    <source>
        <dbReference type="ARBA" id="ARBA00022729"/>
    </source>
</evidence>
<evidence type="ECO:0000256" key="8">
    <source>
        <dbReference type="ARBA" id="ARBA00023170"/>
    </source>
</evidence>
<keyword evidence="14" id="KW-1185">Reference proteome</keyword>
<evidence type="ECO:0000256" key="2">
    <source>
        <dbReference type="ARBA" id="ARBA00008921"/>
    </source>
</evidence>
<dbReference type="AlphaFoldDB" id="A0ABD1K170"/>
<dbReference type="EMBL" id="JBHFQA010000010">
    <property type="protein sequence ID" value="KAL2092871.1"/>
    <property type="molecule type" value="Genomic_DNA"/>
</dbReference>
<organism evidence="13 14">
    <name type="scientific">Coilia grayii</name>
    <name type="common">Gray's grenadier anchovy</name>
    <dbReference type="NCBI Taxonomy" id="363190"/>
    <lineage>
        <taxon>Eukaryota</taxon>
        <taxon>Metazoa</taxon>
        <taxon>Chordata</taxon>
        <taxon>Craniata</taxon>
        <taxon>Vertebrata</taxon>
        <taxon>Euteleostomi</taxon>
        <taxon>Actinopterygii</taxon>
        <taxon>Neopterygii</taxon>
        <taxon>Teleostei</taxon>
        <taxon>Clupei</taxon>
        <taxon>Clupeiformes</taxon>
        <taxon>Clupeoidei</taxon>
        <taxon>Engraulidae</taxon>
        <taxon>Coilinae</taxon>
        <taxon>Coilia</taxon>
    </lineage>
</organism>
<dbReference type="GO" id="GO:0005886">
    <property type="term" value="C:plasma membrane"/>
    <property type="evidence" value="ECO:0007669"/>
    <property type="project" value="UniProtKB-ARBA"/>
</dbReference>
<reference evidence="13 14" key="1">
    <citation type="submission" date="2024-09" db="EMBL/GenBank/DDBJ databases">
        <title>A chromosome-level genome assembly of Gray's grenadier anchovy, Coilia grayii.</title>
        <authorList>
            <person name="Fu Z."/>
        </authorList>
    </citation>
    <scope>NUCLEOTIDE SEQUENCE [LARGE SCALE GENOMIC DNA]</scope>
    <source>
        <strain evidence="13">G4</strain>
        <tissue evidence="13">Muscle</tissue>
    </source>
</reference>
<sequence length="795" mass="88927">MNMLNSFLCHLISVLFICYCETSFGKSYSIQELTVTGKDLRMCEFSHNYCVMDTSDCSLTDAVHSGLIADTVEDFKCHFSNGKPTTSLTCQWKMEKDENSGEMRTSLIFSSVQGFGNCRFVLLSGYKLNITLKIQDIMTKKETLSGPYFKYLKEIVKPSPPVDLEVVASQNSLMVTWTTKETNLVECKIRHKPNGGHSWTEGSKVYKGRWMYVIDNLQPFTLYTVSVSCVTKYKYWSDWSKEWSGMTPESVPSSPSRVCYHIEDIMSHGTQKIHLLWTAIPAEKASGTILSYRVSVSSKHPHQNWTVITTAHKLTLEVTRAVNNIVITAYNTAGESPPYQLTVSAAEPRSDLPSVRGMWVHSEGGKLWVQWDVDPDRPVSEFAVERVAEADPNNTHWTWMEGSGHVLTALTGDIEPMQTYIITVYPISGVQCGPPSSLQASPDNGALVEVADMKVAMVTKQRAAIQWQWQRKQHGSNILQYSLVLSSEGDSQSIMITPDMNQYSFHSLTPNTEYSVHVSAKNPFGSISIDKQNFTTPQRDQQDVTYETITVVIPLLILIIVTSVFSITCRIVYRKYIILKVADPEKSVACRWLMNFHRADGEQKVLKVEDISPTEADNVQVEEKTCLMPTHCTGDNSRSQELDIVMNSKNATCERIDYGGSDASLIFKPQGGSCLTHNNVGYVHSVPFPDVKNIAFKTNIYYVKSISALAQDHLMSSNISSEDIPQSNITSIPQHFKSGYVSDIPTNTVFTGVIPNQPTKINNVCHPCQVGTHYGEIPPTTGMLILDNNSYVDSR</sequence>
<keyword evidence="6 10" id="KW-1133">Transmembrane helix</keyword>
<proteinExistence type="inferred from homology"/>
<dbReference type="PROSITE" id="PS50853">
    <property type="entry name" value="FN3"/>
    <property type="match status" value="2"/>
</dbReference>
<evidence type="ECO:0000256" key="3">
    <source>
        <dbReference type="ARBA" id="ARBA00022692"/>
    </source>
</evidence>
<comment type="similarity">
    <text evidence="2">Belongs to the type I cytokine receptor family. Type 2 subfamily.</text>
</comment>
<dbReference type="PANTHER" id="PTHR48423:SF1">
    <property type="entry name" value="INTERLEUKIN-27 RECEPTOR SUBUNIT ALPHA"/>
    <property type="match status" value="1"/>
</dbReference>
<feature type="domain" description="Fibronectin type-III" evidence="12">
    <location>
        <begin position="157"/>
        <end position="250"/>
    </location>
</feature>
<evidence type="ECO:0000256" key="1">
    <source>
        <dbReference type="ARBA" id="ARBA00004479"/>
    </source>
</evidence>
<dbReference type="CDD" id="cd00063">
    <property type="entry name" value="FN3"/>
    <property type="match status" value="2"/>
</dbReference>
<dbReference type="Gene3D" id="2.60.40.10">
    <property type="entry name" value="Immunoglobulins"/>
    <property type="match status" value="4"/>
</dbReference>
<keyword evidence="9" id="KW-0325">Glycoprotein</keyword>
<dbReference type="SUPFAM" id="SSF49265">
    <property type="entry name" value="Fibronectin type III"/>
    <property type="match status" value="3"/>
</dbReference>
<dbReference type="Pfam" id="PF00041">
    <property type="entry name" value="fn3"/>
    <property type="match status" value="1"/>
</dbReference>
<dbReference type="InterPro" id="IPR003961">
    <property type="entry name" value="FN3_dom"/>
</dbReference>
<dbReference type="InterPro" id="IPR052672">
    <property type="entry name" value="Type1_Cytokine_Rcpt_Type2"/>
</dbReference>
<evidence type="ECO:0000313" key="13">
    <source>
        <dbReference type="EMBL" id="KAL2092871.1"/>
    </source>
</evidence>
<keyword evidence="5" id="KW-0677">Repeat</keyword>
<evidence type="ECO:0000256" key="5">
    <source>
        <dbReference type="ARBA" id="ARBA00022737"/>
    </source>
</evidence>
<feature type="signal peptide" evidence="11">
    <location>
        <begin position="1"/>
        <end position="25"/>
    </location>
</feature>
<feature type="domain" description="Fibronectin type-III" evidence="12">
    <location>
        <begin position="449"/>
        <end position="539"/>
    </location>
</feature>
<keyword evidence="3 10" id="KW-0812">Transmembrane</keyword>